<name>A0AA97FF68_9EURY</name>
<dbReference type="AlphaFoldDB" id="A0AA97FF68"/>
<organism evidence="12 13">
    <name type="scientific">Methanochimaera problematica</name>
    <dbReference type="NCBI Taxonomy" id="2609417"/>
    <lineage>
        <taxon>Archaea</taxon>
        <taxon>Methanobacteriati</taxon>
        <taxon>Methanobacteriota</taxon>
        <taxon>Stenosarchaea group</taxon>
        <taxon>Methanomicrobia</taxon>
        <taxon>Methanomicrobiales</taxon>
        <taxon>Methanomicrobiaceae</taxon>
        <taxon>Methanochimaera</taxon>
    </lineage>
</organism>
<proteinExistence type="inferred from homology"/>
<dbReference type="GO" id="GO:0048472">
    <property type="term" value="F:threonine-phosphate decarboxylase activity"/>
    <property type="evidence" value="ECO:0007669"/>
    <property type="project" value="InterPro"/>
</dbReference>
<dbReference type="Proteomes" id="UP001301797">
    <property type="component" value="Chromosome"/>
</dbReference>
<evidence type="ECO:0000256" key="11">
    <source>
        <dbReference type="HAMAP-Rule" id="MF_00024"/>
    </source>
</evidence>
<dbReference type="KEGG" id="mefw:F1737_11055"/>
<dbReference type="GeneID" id="85230715"/>
<dbReference type="PANTHER" id="PTHR34308">
    <property type="entry name" value="COBALAMIN BIOSYNTHESIS PROTEIN CBIB"/>
    <property type="match status" value="1"/>
</dbReference>
<evidence type="ECO:0000256" key="5">
    <source>
        <dbReference type="ARBA" id="ARBA00016185"/>
    </source>
</evidence>
<evidence type="ECO:0000256" key="1">
    <source>
        <dbReference type="ARBA" id="ARBA00003384"/>
    </source>
</evidence>
<comment type="similarity">
    <text evidence="4 11">Belongs to the CobD/CbiB family.</text>
</comment>
<comment type="pathway">
    <text evidence="3 11">Cofactor biosynthesis; adenosylcobalamin biosynthesis.</text>
</comment>
<reference evidence="12 13" key="1">
    <citation type="submission" date="2019-09" db="EMBL/GenBank/DDBJ databases">
        <title>The complete genome of Methanoplanus sp. FWC-SCC4.</title>
        <authorList>
            <person name="Chen S.-C."/>
            <person name="Zhou Y.-Z."/>
            <person name="Lai M.-C."/>
        </authorList>
    </citation>
    <scope>NUCLEOTIDE SEQUENCE [LARGE SCALE GENOMIC DNA]</scope>
    <source>
        <strain evidence="12 13">FWC-SCC4</strain>
    </source>
</reference>
<evidence type="ECO:0000256" key="6">
    <source>
        <dbReference type="ARBA" id="ARBA00022475"/>
    </source>
</evidence>
<dbReference type="EMBL" id="CP043875">
    <property type="protein sequence ID" value="WOF17178.1"/>
    <property type="molecule type" value="Genomic_DNA"/>
</dbReference>
<keyword evidence="6 11" id="KW-1003">Cell membrane</keyword>
<dbReference type="HAMAP" id="MF_00024">
    <property type="entry name" value="CobD_CbiB"/>
    <property type="match status" value="1"/>
</dbReference>
<evidence type="ECO:0000256" key="8">
    <source>
        <dbReference type="ARBA" id="ARBA00022692"/>
    </source>
</evidence>
<evidence type="ECO:0000313" key="13">
    <source>
        <dbReference type="Proteomes" id="UP001301797"/>
    </source>
</evidence>
<sequence>MALPALILWFSLAIDRAFGDPQSRLHPVSLLGSFIGLWGRPGLYPVWSQRFVGVFFSILTASLFALPFYLIWNYLPVIFLIIAAPFLLKICFAWRCLEEHVSSVEKAVSNGGGRNEVQMLVSRDANRLSDEEVLSAAYESMAENLVDSIISPLFYFTIFGLPGAAFFRAVNTMDAMLGYKDHRIYLGWFPARMDDFLNYIPARFTGAVLLFYFALKGRFRQAWKTLLRDRKKRPGFNGGIPMSVIAGGVGIEYSKPGCYVIGNPEKLLSDGGKEIFQAVRAAAIISSVIFTLLMFIFGGIMISVLF</sequence>
<dbReference type="InterPro" id="IPR004485">
    <property type="entry name" value="Cobalamin_biosynth_CobD/CbiB"/>
</dbReference>
<evidence type="ECO:0000256" key="3">
    <source>
        <dbReference type="ARBA" id="ARBA00004953"/>
    </source>
</evidence>
<keyword evidence="9 11" id="KW-1133">Transmembrane helix</keyword>
<evidence type="ECO:0000256" key="9">
    <source>
        <dbReference type="ARBA" id="ARBA00022989"/>
    </source>
</evidence>
<comment type="subcellular location">
    <subcellularLocation>
        <location evidence="2 11">Cell membrane</location>
        <topology evidence="2 11">Multi-pass membrane protein</topology>
    </subcellularLocation>
</comment>
<feature type="transmembrane region" description="Helical" evidence="11">
    <location>
        <begin position="54"/>
        <end position="72"/>
    </location>
</feature>
<keyword evidence="10 11" id="KW-0472">Membrane</keyword>
<evidence type="ECO:0000256" key="7">
    <source>
        <dbReference type="ARBA" id="ARBA00022573"/>
    </source>
</evidence>
<dbReference type="Pfam" id="PF03186">
    <property type="entry name" value="CobD_Cbib"/>
    <property type="match status" value="1"/>
</dbReference>
<dbReference type="PANTHER" id="PTHR34308:SF1">
    <property type="entry name" value="COBALAMIN BIOSYNTHESIS PROTEIN CBIB"/>
    <property type="match status" value="1"/>
</dbReference>
<comment type="function">
    <text evidence="1 11">Converts cobyric acid to cobinamide by the addition of aminopropanol on the F carboxylic group.</text>
</comment>
<evidence type="ECO:0000256" key="10">
    <source>
        <dbReference type="ARBA" id="ARBA00023136"/>
    </source>
</evidence>
<feature type="transmembrane region" description="Helical" evidence="11">
    <location>
        <begin position="196"/>
        <end position="215"/>
    </location>
</feature>
<keyword evidence="8 11" id="KW-0812">Transmembrane</keyword>
<keyword evidence="7 11" id="KW-0169">Cobalamin biosynthesis</keyword>
<evidence type="ECO:0000256" key="4">
    <source>
        <dbReference type="ARBA" id="ARBA00006263"/>
    </source>
</evidence>
<dbReference type="GO" id="GO:0009236">
    <property type="term" value="P:cobalamin biosynthetic process"/>
    <property type="evidence" value="ECO:0007669"/>
    <property type="project" value="UniProtKB-UniRule"/>
</dbReference>
<evidence type="ECO:0000256" key="2">
    <source>
        <dbReference type="ARBA" id="ARBA00004651"/>
    </source>
</evidence>
<protein>
    <recommendedName>
        <fullName evidence="5 11">Probable cobalamin biosynthesis protein CobD</fullName>
    </recommendedName>
</protein>
<dbReference type="GO" id="GO:0015420">
    <property type="term" value="F:ABC-type vitamin B12 transporter activity"/>
    <property type="evidence" value="ECO:0007669"/>
    <property type="project" value="UniProtKB-UniRule"/>
</dbReference>
<accession>A0AA97FF68</accession>
<gene>
    <name evidence="11 12" type="primary">cobD</name>
    <name evidence="12" type="ORF">F1737_11055</name>
</gene>
<dbReference type="RefSeq" id="WP_317136639.1">
    <property type="nucleotide sequence ID" value="NZ_CP043875.1"/>
</dbReference>
<feature type="transmembrane region" description="Helical" evidence="11">
    <location>
        <begin position="78"/>
        <end position="97"/>
    </location>
</feature>
<dbReference type="GO" id="GO:0005886">
    <property type="term" value="C:plasma membrane"/>
    <property type="evidence" value="ECO:0007669"/>
    <property type="project" value="UniProtKB-SubCell"/>
</dbReference>
<feature type="transmembrane region" description="Helical" evidence="11">
    <location>
        <begin position="275"/>
        <end position="305"/>
    </location>
</feature>
<feature type="transmembrane region" description="Helical" evidence="11">
    <location>
        <begin position="29"/>
        <end position="47"/>
    </location>
</feature>
<keyword evidence="13" id="KW-1185">Reference proteome</keyword>
<evidence type="ECO:0000313" key="12">
    <source>
        <dbReference type="EMBL" id="WOF17178.1"/>
    </source>
</evidence>
<feature type="transmembrane region" description="Helical" evidence="11">
    <location>
        <begin position="149"/>
        <end position="170"/>
    </location>
</feature>
<dbReference type="NCBIfam" id="TIGR00380">
    <property type="entry name" value="cobal_cbiB"/>
    <property type="match status" value="1"/>
</dbReference>